<dbReference type="SUPFAM" id="SSF88723">
    <property type="entry name" value="PIN domain-like"/>
    <property type="match status" value="1"/>
</dbReference>
<reference evidence="2 3" key="1">
    <citation type="journal article" date="2017" name="Curr. Biol.">
        <title>Genome architecture and evolution of a unichromosomal asexual nematode.</title>
        <authorList>
            <person name="Fradin H."/>
            <person name="Zegar C."/>
            <person name="Gutwein M."/>
            <person name="Lucas J."/>
            <person name="Kovtun M."/>
            <person name="Corcoran D."/>
            <person name="Baugh L.R."/>
            <person name="Kiontke K."/>
            <person name="Gunsalus K."/>
            <person name="Fitch D.H."/>
            <person name="Piano F."/>
        </authorList>
    </citation>
    <scope>NUCLEOTIDE SEQUENCE [LARGE SCALE GENOMIC DNA]</scope>
    <source>
        <strain evidence="2">PF1309</strain>
    </source>
</reference>
<sequence length="139" mass="15385">MRRAMKLEKTADGYVVQVPDDVVAALGLHEGDQGGAVSTQSLNELANVLRKKLKWEWPRIREAIETVTDRCSTLVILDLDLHHLGLRLAERYRLSVYDAMIAAAALTAECDTLYSEDMHDGLVIDGRVRIVNPFAPVAG</sequence>
<dbReference type="InterPro" id="IPR002716">
    <property type="entry name" value="PIN_dom"/>
</dbReference>
<dbReference type="EMBL" id="LIAE01006111">
    <property type="protein sequence ID" value="PAV92629.1"/>
    <property type="molecule type" value="Genomic_DNA"/>
</dbReference>
<dbReference type="InterPro" id="IPR029060">
    <property type="entry name" value="PIN-like_dom_sf"/>
</dbReference>
<accession>A0A2A2M2G8</accession>
<feature type="domain" description="PIN" evidence="1">
    <location>
        <begin position="31"/>
        <end position="117"/>
    </location>
</feature>
<dbReference type="AlphaFoldDB" id="A0A2A2M2G8"/>
<evidence type="ECO:0000313" key="2">
    <source>
        <dbReference type="EMBL" id="PAV92629.1"/>
    </source>
</evidence>
<dbReference type="Proteomes" id="UP000218231">
    <property type="component" value="Unassembled WGS sequence"/>
</dbReference>
<proteinExistence type="predicted"/>
<protein>
    <recommendedName>
        <fullName evidence="1">PIN domain-containing protein</fullName>
    </recommendedName>
</protein>
<name>A0A2A2M2G8_9BILA</name>
<evidence type="ECO:0000313" key="3">
    <source>
        <dbReference type="Proteomes" id="UP000218231"/>
    </source>
</evidence>
<gene>
    <name evidence="2" type="ORF">WR25_08672</name>
</gene>
<organism evidence="2 3">
    <name type="scientific">Diploscapter pachys</name>
    <dbReference type="NCBI Taxonomy" id="2018661"/>
    <lineage>
        <taxon>Eukaryota</taxon>
        <taxon>Metazoa</taxon>
        <taxon>Ecdysozoa</taxon>
        <taxon>Nematoda</taxon>
        <taxon>Chromadorea</taxon>
        <taxon>Rhabditida</taxon>
        <taxon>Rhabditina</taxon>
        <taxon>Rhabditomorpha</taxon>
        <taxon>Rhabditoidea</taxon>
        <taxon>Rhabditidae</taxon>
        <taxon>Diploscapter</taxon>
    </lineage>
</organism>
<dbReference type="Gene3D" id="3.40.50.1010">
    <property type="entry name" value="5'-nuclease"/>
    <property type="match status" value="1"/>
</dbReference>
<comment type="caution">
    <text evidence="2">The sequence shown here is derived from an EMBL/GenBank/DDBJ whole genome shotgun (WGS) entry which is preliminary data.</text>
</comment>
<evidence type="ECO:0000259" key="1">
    <source>
        <dbReference type="Pfam" id="PF01850"/>
    </source>
</evidence>
<dbReference type="Pfam" id="PF01850">
    <property type="entry name" value="PIN"/>
    <property type="match status" value="1"/>
</dbReference>
<keyword evidence="3" id="KW-1185">Reference proteome</keyword>